<evidence type="ECO:0000256" key="2">
    <source>
        <dbReference type="ARBA" id="ARBA00022448"/>
    </source>
</evidence>
<feature type="transmembrane region" description="Helical" evidence="7">
    <location>
        <begin position="43"/>
        <end position="66"/>
    </location>
</feature>
<keyword evidence="2" id="KW-0813">Transport</keyword>
<evidence type="ECO:0000256" key="4">
    <source>
        <dbReference type="ARBA" id="ARBA00022692"/>
    </source>
</evidence>
<feature type="transmembrane region" description="Helical" evidence="7">
    <location>
        <begin position="315"/>
        <end position="335"/>
    </location>
</feature>
<dbReference type="Gene3D" id="1.20.1250.20">
    <property type="entry name" value="MFS general substrate transporter like domains"/>
    <property type="match status" value="1"/>
</dbReference>
<dbReference type="InterPro" id="IPR036259">
    <property type="entry name" value="MFS_trans_sf"/>
</dbReference>
<dbReference type="InterPro" id="IPR011701">
    <property type="entry name" value="MFS"/>
</dbReference>
<evidence type="ECO:0000313" key="9">
    <source>
        <dbReference type="Proteomes" id="UP001361570"/>
    </source>
</evidence>
<evidence type="ECO:0000256" key="6">
    <source>
        <dbReference type="ARBA" id="ARBA00023136"/>
    </source>
</evidence>
<reference evidence="8 9" key="1">
    <citation type="submission" date="2024-03" db="EMBL/GenBank/DDBJ databases">
        <title>Draft genome sequence of Klenkia sp. LSe6-5.</title>
        <authorList>
            <person name="Duangmal K."/>
            <person name="Chantavorakit T."/>
        </authorList>
    </citation>
    <scope>NUCLEOTIDE SEQUENCE [LARGE SCALE GENOMIC DNA]</scope>
    <source>
        <strain evidence="8 9">LSe6-5</strain>
    </source>
</reference>
<keyword evidence="5 7" id="KW-1133">Transmembrane helix</keyword>
<feature type="transmembrane region" description="Helical" evidence="7">
    <location>
        <begin position="347"/>
        <end position="370"/>
    </location>
</feature>
<dbReference type="EMBL" id="JBAPLU010000008">
    <property type="protein sequence ID" value="MEI4271996.1"/>
    <property type="molecule type" value="Genomic_DNA"/>
</dbReference>
<evidence type="ECO:0000256" key="3">
    <source>
        <dbReference type="ARBA" id="ARBA00022475"/>
    </source>
</evidence>
<feature type="transmembrane region" description="Helical" evidence="7">
    <location>
        <begin position="289"/>
        <end position="309"/>
    </location>
</feature>
<dbReference type="InterPro" id="IPR050171">
    <property type="entry name" value="MFS_Transporters"/>
</dbReference>
<keyword evidence="6 7" id="KW-0472">Membrane</keyword>
<evidence type="ECO:0000256" key="1">
    <source>
        <dbReference type="ARBA" id="ARBA00004651"/>
    </source>
</evidence>
<sequence>MSGPAPGPRPRAWLPVALAMFAIGWGVNQFVSLLVAYRRDEALSALDVSALVGVYALGLIPALLVLGPVSDARGRAPVLRVAALVSVVATAVLLLDQLWALYAGRLLAGVASGAAFAAGSAWVRELSGPAFDPTTVPGTGARRAATALSAGFGLGPLVAGLLAQWAPHPLTVAYLPHLVLAVAILVPLWRAPETVPRATAAVPLGRAVRVSSVREPRFRRLVTPVAPWVFTSATVSLAVLPGLLVDAGGAAAEYAVALNAVVAGLTLGTGVLVQPLARRLAAHDTRPAARLGTAAVLAGLLVAVGYALLPTPWLLLPAALLLGAGYGSCLVAGLLETQRVAAPHELAGLTGVFYALTYLGFAAPLVLAALTALAPYPVLLGALAGLAALTLAWTTLDRRTA</sequence>
<dbReference type="Pfam" id="PF07690">
    <property type="entry name" value="MFS_1"/>
    <property type="match status" value="1"/>
</dbReference>
<comment type="subcellular location">
    <subcellularLocation>
        <location evidence="1">Cell membrane</location>
        <topology evidence="1">Multi-pass membrane protein</topology>
    </subcellularLocation>
</comment>
<accession>A0ABU8DU65</accession>
<dbReference type="Proteomes" id="UP001361570">
    <property type="component" value="Unassembled WGS sequence"/>
</dbReference>
<evidence type="ECO:0000313" key="8">
    <source>
        <dbReference type="EMBL" id="MEI4271996.1"/>
    </source>
</evidence>
<protein>
    <submittedName>
        <fullName evidence="8">MFS transporter</fullName>
    </submittedName>
</protein>
<dbReference type="CDD" id="cd06174">
    <property type="entry name" value="MFS"/>
    <property type="match status" value="1"/>
</dbReference>
<feature type="transmembrane region" description="Helical" evidence="7">
    <location>
        <begin position="376"/>
        <end position="396"/>
    </location>
</feature>
<feature type="transmembrane region" description="Helical" evidence="7">
    <location>
        <begin position="78"/>
        <end position="95"/>
    </location>
</feature>
<dbReference type="RefSeq" id="WP_336404133.1">
    <property type="nucleotide sequence ID" value="NZ_JBAPLU010000008.1"/>
</dbReference>
<comment type="caution">
    <text evidence="8">The sequence shown here is derived from an EMBL/GenBank/DDBJ whole genome shotgun (WGS) entry which is preliminary data.</text>
</comment>
<feature type="transmembrane region" description="Helical" evidence="7">
    <location>
        <begin position="172"/>
        <end position="189"/>
    </location>
</feature>
<feature type="transmembrane region" description="Helical" evidence="7">
    <location>
        <begin position="221"/>
        <end position="244"/>
    </location>
</feature>
<keyword evidence="4 7" id="KW-0812">Transmembrane</keyword>
<dbReference type="PANTHER" id="PTHR23517:SF13">
    <property type="entry name" value="MAJOR FACILITATOR SUPERFAMILY MFS_1"/>
    <property type="match status" value="1"/>
</dbReference>
<organism evidence="8 9">
    <name type="scientific">Klenkia sesuvii</name>
    <dbReference type="NCBI Taxonomy" id="3103137"/>
    <lineage>
        <taxon>Bacteria</taxon>
        <taxon>Bacillati</taxon>
        <taxon>Actinomycetota</taxon>
        <taxon>Actinomycetes</taxon>
        <taxon>Geodermatophilales</taxon>
        <taxon>Geodermatophilaceae</taxon>
        <taxon>Klenkia</taxon>
    </lineage>
</organism>
<proteinExistence type="predicted"/>
<evidence type="ECO:0000256" key="7">
    <source>
        <dbReference type="SAM" id="Phobius"/>
    </source>
</evidence>
<feature type="transmembrane region" description="Helical" evidence="7">
    <location>
        <begin position="144"/>
        <end position="166"/>
    </location>
</feature>
<feature type="transmembrane region" description="Helical" evidence="7">
    <location>
        <begin position="256"/>
        <end position="277"/>
    </location>
</feature>
<feature type="transmembrane region" description="Helical" evidence="7">
    <location>
        <begin position="12"/>
        <end position="37"/>
    </location>
</feature>
<keyword evidence="3" id="KW-1003">Cell membrane</keyword>
<feature type="transmembrane region" description="Helical" evidence="7">
    <location>
        <begin position="101"/>
        <end position="123"/>
    </location>
</feature>
<dbReference type="PANTHER" id="PTHR23517">
    <property type="entry name" value="RESISTANCE PROTEIN MDTM, PUTATIVE-RELATED-RELATED"/>
    <property type="match status" value="1"/>
</dbReference>
<evidence type="ECO:0000256" key="5">
    <source>
        <dbReference type="ARBA" id="ARBA00022989"/>
    </source>
</evidence>
<keyword evidence="9" id="KW-1185">Reference proteome</keyword>
<name>A0ABU8DU65_9ACTN</name>
<dbReference type="SUPFAM" id="SSF103473">
    <property type="entry name" value="MFS general substrate transporter"/>
    <property type="match status" value="1"/>
</dbReference>
<gene>
    <name evidence="8" type="ORF">TEK04_09700</name>
</gene>